<name>H8N116_CORCM</name>
<dbReference type="HOGENOM" id="CLU_050520_0_0_7"/>
<proteinExistence type="predicted"/>
<dbReference type="SUPFAM" id="SSF48371">
    <property type="entry name" value="ARM repeat"/>
    <property type="match status" value="1"/>
</dbReference>
<reference evidence="1 2" key="1">
    <citation type="journal article" date="2012" name="J. Bacteriol.">
        <title>Complete Genome Sequence of the Fruiting Myxobacterium Corallococcus coralloides DSM 2259.</title>
        <authorList>
            <person name="Huntley S."/>
            <person name="Zhang Y."/>
            <person name="Treuner-Lange A."/>
            <person name="Kneip S."/>
            <person name="Sensen C.W."/>
            <person name="Sogaard-Andersen L."/>
        </authorList>
    </citation>
    <scope>NUCLEOTIDE SEQUENCE [LARGE SCALE GENOMIC DNA]</scope>
    <source>
        <strain evidence="2">ATCC 25202 / DSM 2259 / NBRC 100086 / M2</strain>
    </source>
</reference>
<dbReference type="KEGG" id="ccx:COCOR_06872"/>
<gene>
    <name evidence="1" type="ordered locus">COCOR_06872</name>
</gene>
<dbReference type="eggNOG" id="COG1413">
    <property type="taxonomic scope" value="Bacteria"/>
</dbReference>
<keyword evidence="2" id="KW-1185">Reference proteome</keyword>
<dbReference type="AlphaFoldDB" id="H8N116"/>
<dbReference type="STRING" id="1144275.COCOR_06872"/>
<protein>
    <submittedName>
        <fullName evidence="1">Uncharacterized protein</fullName>
    </submittedName>
</protein>
<dbReference type="RefSeq" id="WP_014399657.1">
    <property type="nucleotide sequence ID" value="NC_017030.1"/>
</dbReference>
<evidence type="ECO:0000313" key="1">
    <source>
        <dbReference type="EMBL" id="AFE07186.1"/>
    </source>
</evidence>
<dbReference type="InterPro" id="IPR016024">
    <property type="entry name" value="ARM-type_fold"/>
</dbReference>
<sequence length="385" mass="42050">MRTGLSALEATDWSRLLHAYGRATDAPGHLRALVEGDEASRHAALSYLNSAILHQDTPCTATGPVTCVLAGLLAELRLDSGGPRLRMHVLEFLAGVVEVVGNMWASRQELEHMARYDLAPFLDADDDALYEDEEAVNAFYATALLGCAEAVPVLVEPVLASLDHPDSGVRAQAATTAVLLARMPEAFGDAQRQALALRLTAMARATTNTDERSTLVLMLGELGDVPSAFLEDASPAVRVCAAMAKGLATNEAATRELLQALEHHAAQMDDWFQERPPPFELRPRFYVLERLLERVKDFDRLLPVAVTLARITTKHCVDMEWGPLLAAAFPAGDGQVRTDAQRRFLSELVANADLWDPTFGNPGQWFRKAGLPYQRNACAERLTCP</sequence>
<dbReference type="InterPro" id="IPR011989">
    <property type="entry name" value="ARM-like"/>
</dbReference>
<evidence type="ECO:0000313" key="2">
    <source>
        <dbReference type="Proteomes" id="UP000007587"/>
    </source>
</evidence>
<organism evidence="1 2">
    <name type="scientific">Corallococcus coralloides (strain ATCC 25202 / DSM 2259 / NBRC 100086 / M2)</name>
    <name type="common">Myxococcus coralloides</name>
    <dbReference type="NCBI Taxonomy" id="1144275"/>
    <lineage>
        <taxon>Bacteria</taxon>
        <taxon>Pseudomonadati</taxon>
        <taxon>Myxococcota</taxon>
        <taxon>Myxococcia</taxon>
        <taxon>Myxococcales</taxon>
        <taxon>Cystobacterineae</taxon>
        <taxon>Myxococcaceae</taxon>
        <taxon>Corallococcus</taxon>
    </lineage>
</organism>
<reference evidence="2" key="2">
    <citation type="submission" date="2012-03" db="EMBL/GenBank/DDBJ databases">
        <title>Genome sequence of the fruiting myxobacterium Corallococcus coralloides DSM 2259.</title>
        <authorList>
            <person name="Huntley S."/>
            <person name="Zhang Y."/>
            <person name="Treuner-Lange A."/>
            <person name="Sensen C.W."/>
            <person name="Sogaard-Andersen L."/>
        </authorList>
    </citation>
    <scope>NUCLEOTIDE SEQUENCE [LARGE SCALE GENOMIC DNA]</scope>
    <source>
        <strain evidence="2">ATCC 25202 / DSM 2259 / NBRC 100086 / M2</strain>
    </source>
</reference>
<dbReference type="Gene3D" id="1.25.10.10">
    <property type="entry name" value="Leucine-rich Repeat Variant"/>
    <property type="match status" value="1"/>
</dbReference>
<dbReference type="Proteomes" id="UP000007587">
    <property type="component" value="Chromosome"/>
</dbReference>
<dbReference type="EMBL" id="CP003389">
    <property type="protein sequence ID" value="AFE07186.1"/>
    <property type="molecule type" value="Genomic_DNA"/>
</dbReference>
<dbReference type="InParanoid" id="H8N116"/>
<accession>H8N116</accession>
<dbReference type="OrthoDB" id="5524201at2"/>